<keyword evidence="7" id="KW-1185">Reference proteome</keyword>
<organism evidence="7 8">
    <name type="scientific">Trichobilharzia regenti</name>
    <name type="common">Nasal bird schistosome</name>
    <dbReference type="NCBI Taxonomy" id="157069"/>
    <lineage>
        <taxon>Eukaryota</taxon>
        <taxon>Metazoa</taxon>
        <taxon>Spiralia</taxon>
        <taxon>Lophotrochozoa</taxon>
        <taxon>Platyhelminthes</taxon>
        <taxon>Trematoda</taxon>
        <taxon>Digenea</taxon>
        <taxon>Strigeidida</taxon>
        <taxon>Schistosomatoidea</taxon>
        <taxon>Schistosomatidae</taxon>
        <taxon>Trichobilharzia</taxon>
    </lineage>
</organism>
<evidence type="ECO:0000256" key="3">
    <source>
        <dbReference type="ARBA" id="ARBA00022833"/>
    </source>
</evidence>
<sequence>MNFNYNNEGNRANYSICDTLDTLTSQVEVADTDTKKHILNTITTPPPPPTVASLPSNKATASIDSCSSHNTTNNNPTEMNMNTDCQRNNTLNPIFNFWRNSTRRSGNWGSRTGTKKSFVWKYFFHPELHMGTKDLTHTQCILCDSLLAFNNSGTTTTMLNHLKSRHSEIVQQEYQQTKKSRCGLLTLREINKMTKVNYNLLNDEKKLVSWSVSSAAPIITTSSSPLCKRNYPFLPTRRGQRGRPPGSCRHLDYSITNSKLSQNMNDSLNSMTKLHNSTINNDVPLCHLSADQMEACTSNSSFNLVNDKMITSNLSFVLEQLHLNTKNIYSPDLFWTVSNEFSALNNSKLLNTTLPEMGNNESTPSNEAMRTHMPVSTTFTSGLGNFSLHNPPPNSSNSDKELFSEIFTNYLSSLTYNFSNMQLNLSELANLYLTELYKQINYQPSFPINTNENLNSCSHKSSLNDFTTPLESSSNDTFKQKVTVNENELQNDRLKTIMNSKYLNNSSFPLTDLSMKSSQPVSVMFNTMDANEPLDLSFNTYKQQCQQQEKLLENLYVTSCNKKSPSIMDGYDNSTTDENGSSASAEFAPNEDFYQKSPKQISDCLLSMSENPGNQRGCSNSVTQHNESKSEQLSFIPWHNMSTSTVLIKSETANNQHDNNQFHHLKSEMSECFMCSSPRLTNACSPSHFCTSCEEFHHRLAYFLITDFHPPSILDEEGFKILISILWDKFRKANENINYNLEFNFLPSSHLMENKILTHLYLTTRLQIDNKIKNMIRLQYSKGLINIPNINIFLKFWSLSQPNNLSELSFEYVDIELHFCANIKHTYKRDNIFYGTFEITENQTISKILEPCWNLLCSSFDSQYTHILSEWPFIIVTNCSEYVLSNLKESFLISKHIILPCVDAHMNNAAQCAVCLPPIRSFLRNHHNLRQKLDKNMEMVNKSASQTSDMKQQTDETSLTTCLPKVLNLIKWTQSSLHLIPDCNELDLKLGNRIVELIEVVQKTERICGRKLLSFTASMIRPMLGNLYSMHTEGIGEDLSDQFYATMINYLKTTYNGNNLLNEFLIISAFLDPRFKRSLTKAECETAVNTLKTKIQSLDAYNQKLGINLEINYTEEFEHFISEYINEKFTDINENPLDWWSNQSGRSEKYDIFKSLASYYLSVPVNALNHNENDNCRNYSNKQTVNALATQPEKLFNDGNSTVQTNMMNQDTRNEICQEKESCSVHFNQYYQPDHSLELWSRIGRKFIPIYRFLRKNWDVVDKPDEQNDENVHM</sequence>
<evidence type="ECO:0000313" key="8">
    <source>
        <dbReference type="WBParaSite" id="TREG1_18060.8"/>
    </source>
</evidence>
<dbReference type="Pfam" id="PF02892">
    <property type="entry name" value="zf-BED"/>
    <property type="match status" value="1"/>
</dbReference>
<dbReference type="InterPro" id="IPR012337">
    <property type="entry name" value="RNaseH-like_sf"/>
</dbReference>
<dbReference type="AlphaFoldDB" id="A0AA85J9W7"/>
<reference evidence="8" key="2">
    <citation type="submission" date="2023-11" db="UniProtKB">
        <authorList>
            <consortium name="WormBaseParasite"/>
        </authorList>
    </citation>
    <scope>IDENTIFICATION</scope>
</reference>
<evidence type="ECO:0000256" key="4">
    <source>
        <dbReference type="PROSITE-ProRule" id="PRU00027"/>
    </source>
</evidence>
<feature type="region of interest" description="Disordered" evidence="5">
    <location>
        <begin position="39"/>
        <end position="81"/>
    </location>
</feature>
<reference evidence="7" key="1">
    <citation type="submission" date="2022-06" db="EMBL/GenBank/DDBJ databases">
        <authorList>
            <person name="Berger JAMES D."/>
            <person name="Berger JAMES D."/>
        </authorList>
    </citation>
    <scope>NUCLEOTIDE SEQUENCE [LARGE SCALE GENOMIC DNA]</scope>
</reference>
<name>A0AA85J9W7_TRIRE</name>
<dbReference type="SUPFAM" id="SSF57667">
    <property type="entry name" value="beta-beta-alpha zinc fingers"/>
    <property type="match status" value="1"/>
</dbReference>
<keyword evidence="3" id="KW-0862">Zinc</keyword>
<dbReference type="GO" id="GO:0008270">
    <property type="term" value="F:zinc ion binding"/>
    <property type="evidence" value="ECO:0007669"/>
    <property type="project" value="UniProtKB-KW"/>
</dbReference>
<dbReference type="PROSITE" id="PS50808">
    <property type="entry name" value="ZF_BED"/>
    <property type="match status" value="1"/>
</dbReference>
<dbReference type="SUPFAM" id="SSF53098">
    <property type="entry name" value="Ribonuclease H-like"/>
    <property type="match status" value="1"/>
</dbReference>
<feature type="compositionally biased region" description="Polar residues" evidence="5">
    <location>
        <begin position="53"/>
        <end position="69"/>
    </location>
</feature>
<accession>A0AA85J9W7</accession>
<evidence type="ECO:0000256" key="2">
    <source>
        <dbReference type="ARBA" id="ARBA00022771"/>
    </source>
</evidence>
<keyword evidence="2 4" id="KW-0863">Zinc-finger</keyword>
<dbReference type="GO" id="GO:0003677">
    <property type="term" value="F:DNA binding"/>
    <property type="evidence" value="ECO:0007669"/>
    <property type="project" value="InterPro"/>
</dbReference>
<evidence type="ECO:0000259" key="6">
    <source>
        <dbReference type="PROSITE" id="PS50808"/>
    </source>
</evidence>
<feature type="domain" description="BED-type" evidence="6">
    <location>
        <begin position="114"/>
        <end position="173"/>
    </location>
</feature>
<evidence type="ECO:0000256" key="1">
    <source>
        <dbReference type="ARBA" id="ARBA00022723"/>
    </source>
</evidence>
<evidence type="ECO:0000313" key="7">
    <source>
        <dbReference type="Proteomes" id="UP000050795"/>
    </source>
</evidence>
<dbReference type="Proteomes" id="UP000050795">
    <property type="component" value="Unassembled WGS sequence"/>
</dbReference>
<feature type="compositionally biased region" description="Polar residues" evidence="5">
    <location>
        <begin position="572"/>
        <end position="584"/>
    </location>
</feature>
<feature type="compositionally biased region" description="Low complexity" evidence="5">
    <location>
        <begin position="70"/>
        <end position="81"/>
    </location>
</feature>
<dbReference type="WBParaSite" id="TREG1_18060.8">
    <property type="protein sequence ID" value="TREG1_18060.8"/>
    <property type="gene ID" value="TREG1_18060"/>
</dbReference>
<feature type="region of interest" description="Disordered" evidence="5">
    <location>
        <begin position="568"/>
        <end position="592"/>
    </location>
</feature>
<dbReference type="SMART" id="SM00614">
    <property type="entry name" value="ZnF_BED"/>
    <property type="match status" value="1"/>
</dbReference>
<dbReference type="InterPro" id="IPR003656">
    <property type="entry name" value="Znf_BED"/>
</dbReference>
<evidence type="ECO:0000256" key="5">
    <source>
        <dbReference type="SAM" id="MobiDB-lite"/>
    </source>
</evidence>
<protein>
    <recommendedName>
        <fullName evidence="6">BED-type domain-containing protein</fullName>
    </recommendedName>
</protein>
<keyword evidence="1" id="KW-0479">Metal-binding</keyword>
<proteinExistence type="predicted"/>
<dbReference type="InterPro" id="IPR036236">
    <property type="entry name" value="Znf_C2H2_sf"/>
</dbReference>